<sequence length="136" mass="16088">MLYEKIDLQNKTKLVVDKKYMKNIKTLEDLKMFLVSSNMEVFEDKEIFNKQKIVALKNLVKNLKEIFKDNKTFDYSLNLVLRNLNSYHSIQKQEKKEGEKVTNFIPIKEGKLIINSLIFLAFSNSFSKIIKSIYIK</sequence>
<protein>
    <submittedName>
        <fullName evidence="1">Uncharacterized protein</fullName>
    </submittedName>
</protein>
<comment type="caution">
    <text evidence="1">The sequence shown here is derived from an EMBL/GenBank/DDBJ whole genome shotgun (WGS) entry which is preliminary data.</text>
</comment>
<evidence type="ECO:0000313" key="1">
    <source>
        <dbReference type="EMBL" id="KLE03626.1"/>
    </source>
</evidence>
<organism evidence="1 2">
    <name type="scientific">Aliarcobacter butzleri L352</name>
    <dbReference type="NCBI Taxonomy" id="1447260"/>
    <lineage>
        <taxon>Bacteria</taxon>
        <taxon>Pseudomonadati</taxon>
        <taxon>Campylobacterota</taxon>
        <taxon>Epsilonproteobacteria</taxon>
        <taxon>Campylobacterales</taxon>
        <taxon>Arcobacteraceae</taxon>
        <taxon>Aliarcobacter</taxon>
    </lineage>
</organism>
<dbReference type="RefSeq" id="WP_046995209.1">
    <property type="nucleotide sequence ID" value="NZ_JAIT01000059.1"/>
</dbReference>
<proteinExistence type="predicted"/>
<gene>
    <name evidence="1" type="ORF">AF77_09210</name>
</gene>
<reference evidence="1 2" key="1">
    <citation type="submission" date="2014-01" db="EMBL/GenBank/DDBJ databases">
        <title>Development of a Comparative Genomic Fingerprinting Assay for High Resolution Genotyping of Arcobacter butzleri.</title>
        <authorList>
            <person name="Webb A.L."/>
            <person name="Inglis G.D."/>
            <person name="Kruczkiewicz P."/>
            <person name="Selinger L.B."/>
            <person name="Taboada E.N."/>
        </authorList>
    </citation>
    <scope>NUCLEOTIDE SEQUENCE [LARGE SCALE GENOMIC DNA]</scope>
    <source>
        <strain evidence="1 2">L352</strain>
    </source>
</reference>
<accession>A0A837JAG1</accession>
<evidence type="ECO:0000313" key="2">
    <source>
        <dbReference type="Proteomes" id="UP000035462"/>
    </source>
</evidence>
<dbReference type="AlphaFoldDB" id="A0A837JAG1"/>
<dbReference type="EMBL" id="JAIT01000059">
    <property type="protein sequence ID" value="KLE03626.1"/>
    <property type="molecule type" value="Genomic_DNA"/>
</dbReference>
<dbReference type="Proteomes" id="UP000035462">
    <property type="component" value="Unassembled WGS sequence"/>
</dbReference>
<name>A0A837JAG1_9BACT</name>